<dbReference type="Pfam" id="PF04290">
    <property type="entry name" value="DctQ"/>
    <property type="match status" value="1"/>
</dbReference>
<keyword evidence="2 9" id="KW-0813">Transport</keyword>
<comment type="subunit">
    <text evidence="9">The complex comprises the extracytoplasmic solute receptor protein and the two transmembrane proteins.</text>
</comment>
<feature type="domain" description="Tripartite ATP-independent periplasmic transporters DctQ component" evidence="10">
    <location>
        <begin position="60"/>
        <end position="173"/>
    </location>
</feature>
<keyword evidence="3" id="KW-1003">Cell membrane</keyword>
<evidence type="ECO:0000256" key="4">
    <source>
        <dbReference type="ARBA" id="ARBA00022519"/>
    </source>
</evidence>
<dbReference type="PANTHER" id="PTHR35011:SF4">
    <property type="entry name" value="SLL1102 PROTEIN"/>
    <property type="match status" value="1"/>
</dbReference>
<dbReference type="InterPro" id="IPR007387">
    <property type="entry name" value="TRAP_DctQ"/>
</dbReference>
<sequence>MAISTAFPHPCFEADMHSGNNELRSRARGWQRFLINLADGIDTVNDWLGRCISWLVPILVLNTCVVAILRYVFDLGWVWLQEMYVWTHGSIIMMAMGHTLLHKAHVRVDIIYEGLSERKKALTDLLGVLFFLLPMVGVVFWFAYPYVNLSINRLEGSPEAGGLPGLFLLKSTMLPFCASLGAQGISMACRSLIVLTGGDAGCTSQSQEEIVRGEVEVPCQ</sequence>
<evidence type="ECO:0000256" key="9">
    <source>
        <dbReference type="RuleBase" id="RU369079"/>
    </source>
</evidence>
<evidence type="ECO:0000256" key="3">
    <source>
        <dbReference type="ARBA" id="ARBA00022475"/>
    </source>
</evidence>
<keyword evidence="12" id="KW-1185">Reference proteome</keyword>
<evidence type="ECO:0000256" key="5">
    <source>
        <dbReference type="ARBA" id="ARBA00022692"/>
    </source>
</evidence>
<dbReference type="EMBL" id="JACHXA010000006">
    <property type="protein sequence ID" value="MBB3065998.1"/>
    <property type="molecule type" value="Genomic_DNA"/>
</dbReference>
<evidence type="ECO:0000313" key="11">
    <source>
        <dbReference type="EMBL" id="MBB3065998.1"/>
    </source>
</evidence>
<organism evidence="11 12">
    <name type="scientific">Limibacillus halophilus</name>
    <dbReference type="NCBI Taxonomy" id="1579333"/>
    <lineage>
        <taxon>Bacteria</taxon>
        <taxon>Pseudomonadati</taxon>
        <taxon>Pseudomonadota</taxon>
        <taxon>Alphaproteobacteria</taxon>
        <taxon>Rhodospirillales</taxon>
        <taxon>Rhodovibrionaceae</taxon>
        <taxon>Limibacillus</taxon>
    </lineage>
</organism>
<evidence type="ECO:0000256" key="8">
    <source>
        <dbReference type="ARBA" id="ARBA00038436"/>
    </source>
</evidence>
<evidence type="ECO:0000256" key="6">
    <source>
        <dbReference type="ARBA" id="ARBA00022989"/>
    </source>
</evidence>
<keyword evidence="6 9" id="KW-1133">Transmembrane helix</keyword>
<evidence type="ECO:0000256" key="7">
    <source>
        <dbReference type="ARBA" id="ARBA00023136"/>
    </source>
</evidence>
<comment type="function">
    <text evidence="9">Part of the tripartite ATP-independent periplasmic (TRAP) transport system.</text>
</comment>
<keyword evidence="4 9" id="KW-0997">Cell inner membrane</keyword>
<dbReference type="Proteomes" id="UP000581135">
    <property type="component" value="Unassembled WGS sequence"/>
</dbReference>
<proteinExistence type="inferred from homology"/>
<comment type="similarity">
    <text evidence="8 9">Belongs to the TRAP transporter small permease family.</text>
</comment>
<name>A0A839SUJ3_9PROT</name>
<feature type="transmembrane region" description="Helical" evidence="9">
    <location>
        <begin position="51"/>
        <end position="71"/>
    </location>
</feature>
<keyword evidence="5 9" id="KW-0812">Transmembrane</keyword>
<comment type="caution">
    <text evidence="9">Lacks conserved residue(s) required for the propagation of feature annotation.</text>
</comment>
<gene>
    <name evidence="11" type="ORF">FHR98_002301</name>
</gene>
<dbReference type="GO" id="GO:0005886">
    <property type="term" value="C:plasma membrane"/>
    <property type="evidence" value="ECO:0007669"/>
    <property type="project" value="UniProtKB-SubCell"/>
</dbReference>
<evidence type="ECO:0000256" key="1">
    <source>
        <dbReference type="ARBA" id="ARBA00004429"/>
    </source>
</evidence>
<accession>A0A839SUJ3</accession>
<reference evidence="11 12" key="1">
    <citation type="submission" date="2020-08" db="EMBL/GenBank/DDBJ databases">
        <title>Genomic Encyclopedia of Type Strains, Phase III (KMG-III): the genomes of soil and plant-associated and newly described type strains.</title>
        <authorList>
            <person name="Whitman W."/>
        </authorList>
    </citation>
    <scope>NUCLEOTIDE SEQUENCE [LARGE SCALE GENOMIC DNA]</scope>
    <source>
        <strain evidence="11 12">CECT 8803</strain>
    </source>
</reference>
<dbReference type="GO" id="GO:0022857">
    <property type="term" value="F:transmembrane transporter activity"/>
    <property type="evidence" value="ECO:0007669"/>
    <property type="project" value="UniProtKB-UniRule"/>
</dbReference>
<dbReference type="RefSeq" id="WP_221205862.1">
    <property type="nucleotide sequence ID" value="NZ_JACHXA010000006.1"/>
</dbReference>
<evidence type="ECO:0000259" key="10">
    <source>
        <dbReference type="Pfam" id="PF04290"/>
    </source>
</evidence>
<comment type="subcellular location">
    <subcellularLocation>
        <location evidence="1 9">Cell inner membrane</location>
        <topology evidence="1 9">Multi-pass membrane protein</topology>
    </subcellularLocation>
</comment>
<evidence type="ECO:0000256" key="2">
    <source>
        <dbReference type="ARBA" id="ARBA00022448"/>
    </source>
</evidence>
<protein>
    <recommendedName>
        <fullName evidence="9">TRAP transporter small permease protein</fullName>
    </recommendedName>
</protein>
<keyword evidence="7 9" id="KW-0472">Membrane</keyword>
<feature type="transmembrane region" description="Helical" evidence="9">
    <location>
        <begin position="122"/>
        <end position="143"/>
    </location>
</feature>
<dbReference type="PANTHER" id="PTHR35011">
    <property type="entry name" value="2,3-DIKETO-L-GULONATE TRAP TRANSPORTER SMALL PERMEASE PROTEIN YIAM"/>
    <property type="match status" value="1"/>
</dbReference>
<feature type="transmembrane region" description="Helical" evidence="9">
    <location>
        <begin position="83"/>
        <end position="101"/>
    </location>
</feature>
<comment type="caution">
    <text evidence="11">The sequence shown here is derived from an EMBL/GenBank/DDBJ whole genome shotgun (WGS) entry which is preliminary data.</text>
</comment>
<dbReference type="AlphaFoldDB" id="A0A839SUJ3"/>
<dbReference type="InterPro" id="IPR055348">
    <property type="entry name" value="DctQ"/>
</dbReference>
<evidence type="ECO:0000313" key="12">
    <source>
        <dbReference type="Proteomes" id="UP000581135"/>
    </source>
</evidence>